<dbReference type="EMBL" id="CP127173">
    <property type="protein sequence ID" value="WIV55048.1"/>
    <property type="molecule type" value="Genomic_DNA"/>
</dbReference>
<dbReference type="Pfam" id="PF01370">
    <property type="entry name" value="Epimerase"/>
    <property type="match status" value="1"/>
</dbReference>
<evidence type="ECO:0000313" key="3">
    <source>
        <dbReference type="Proteomes" id="UP001227101"/>
    </source>
</evidence>
<dbReference type="Proteomes" id="UP001227101">
    <property type="component" value="Chromosome"/>
</dbReference>
<dbReference type="RefSeq" id="WP_285451854.1">
    <property type="nucleotide sequence ID" value="NZ_CP127173.1"/>
</dbReference>
<keyword evidence="3" id="KW-1185">Reference proteome</keyword>
<reference evidence="2 3" key="1">
    <citation type="submission" date="2023-06" db="EMBL/GenBank/DDBJ databases">
        <authorList>
            <person name="Oyuntsetseg B."/>
            <person name="Kim S.B."/>
        </authorList>
    </citation>
    <scope>NUCLEOTIDE SEQUENCE [LARGE SCALE GENOMIC DNA]</scope>
    <source>
        <strain evidence="2 3">2-2</strain>
    </source>
</reference>
<protein>
    <submittedName>
        <fullName evidence="2">NAD-dependent epimerase/dehydratase family protein</fullName>
    </submittedName>
</protein>
<dbReference type="InterPro" id="IPR051783">
    <property type="entry name" value="NAD(P)-dependent_oxidoreduct"/>
</dbReference>
<dbReference type="InterPro" id="IPR001509">
    <property type="entry name" value="Epimerase_deHydtase"/>
</dbReference>
<name>A0ABY8XHI5_9PSEU</name>
<evidence type="ECO:0000313" key="2">
    <source>
        <dbReference type="EMBL" id="WIV55048.1"/>
    </source>
</evidence>
<dbReference type="SUPFAM" id="SSF51735">
    <property type="entry name" value="NAD(P)-binding Rossmann-fold domains"/>
    <property type="match status" value="1"/>
</dbReference>
<accession>A0ABY8XHI5</accession>
<feature type="domain" description="NAD-dependent epimerase/dehydratase" evidence="1">
    <location>
        <begin position="3"/>
        <end position="206"/>
    </location>
</feature>
<proteinExistence type="predicted"/>
<dbReference type="InterPro" id="IPR036291">
    <property type="entry name" value="NAD(P)-bd_dom_sf"/>
</dbReference>
<dbReference type="PANTHER" id="PTHR48079:SF6">
    <property type="entry name" value="NAD(P)-BINDING DOMAIN-CONTAINING PROTEIN-RELATED"/>
    <property type="match status" value="1"/>
</dbReference>
<dbReference type="Gene3D" id="3.40.50.720">
    <property type="entry name" value="NAD(P)-binding Rossmann-like Domain"/>
    <property type="match status" value="1"/>
</dbReference>
<evidence type="ECO:0000259" key="1">
    <source>
        <dbReference type="Pfam" id="PF01370"/>
    </source>
</evidence>
<gene>
    <name evidence="2" type="ORF">QP939_40475</name>
</gene>
<sequence length="285" mass="29510">MKVFLTGGSGYVGRSTVTALVRHGHEVSALARSDAAARVLTELGATPVAGGLTDAAVLRAAAAEADGVIHLGQHYGPDTAEVDRAAADALQDGLGDRGPYVHTGGVWVYGDTDGVVDEDAPQRPPAITAWRRANEERVLAHGGHPVLVMPGLVYGLGGGLIDTFFVAPAREEGAVPLIGDGANHWALVHVEDVAELYALALRAPAKSVYAGVSGQNLPLADIVEALTHAAGCPGRVTRLSLAEASARMGPIAEAFALDQRLTSARAQGELGWRPRHLDALAELRG</sequence>
<organism evidence="2 3">
    <name type="scientific">Amycolatopsis nalaikhensis</name>
    <dbReference type="NCBI Taxonomy" id="715472"/>
    <lineage>
        <taxon>Bacteria</taxon>
        <taxon>Bacillati</taxon>
        <taxon>Actinomycetota</taxon>
        <taxon>Actinomycetes</taxon>
        <taxon>Pseudonocardiales</taxon>
        <taxon>Pseudonocardiaceae</taxon>
        <taxon>Amycolatopsis</taxon>
    </lineage>
</organism>
<dbReference type="PANTHER" id="PTHR48079">
    <property type="entry name" value="PROTEIN YEEZ"/>
    <property type="match status" value="1"/>
</dbReference>